<protein>
    <submittedName>
        <fullName evidence="2">Uncharacterized protein</fullName>
    </submittedName>
</protein>
<proteinExistence type="inferred from homology"/>
<sequence>MAIVLCNKTIIKPLPSSSNPNASPQLVPLTIFDKAAFDLHINVLYAFRPPLPSNEVLKNALSEVLVYFPHLAGRFKTDDKGRSCIVLNNAGIRVIDAYLPISLSEQLPFDPSEEHNHLLASVEGVHKRFLLQIQLASKFGNIFVPRSGGLLVFLPSCSDHGGVDVLISLLPQHAQVFRQISHSLD</sequence>
<name>A0AAP0JH92_9MAGN</name>
<dbReference type="Proteomes" id="UP001419268">
    <property type="component" value="Unassembled WGS sequence"/>
</dbReference>
<dbReference type="EMBL" id="JBBNAG010000005">
    <property type="protein sequence ID" value="KAK9133381.1"/>
    <property type="molecule type" value="Genomic_DNA"/>
</dbReference>
<dbReference type="Pfam" id="PF02458">
    <property type="entry name" value="Transferase"/>
    <property type="match status" value="1"/>
</dbReference>
<comment type="similarity">
    <text evidence="1">Belongs to the plant acyltransferase family.</text>
</comment>
<dbReference type="GO" id="GO:0016747">
    <property type="term" value="F:acyltransferase activity, transferring groups other than amino-acyl groups"/>
    <property type="evidence" value="ECO:0007669"/>
    <property type="project" value="TreeGrafter"/>
</dbReference>
<evidence type="ECO:0000256" key="1">
    <source>
        <dbReference type="ARBA" id="ARBA00009861"/>
    </source>
</evidence>
<dbReference type="InterPro" id="IPR023213">
    <property type="entry name" value="CAT-like_dom_sf"/>
</dbReference>
<accession>A0AAP0JH92</accession>
<dbReference type="PANTHER" id="PTHR31642">
    <property type="entry name" value="TRICHOTHECENE 3-O-ACETYLTRANSFERASE"/>
    <property type="match status" value="1"/>
</dbReference>
<comment type="caution">
    <text evidence="2">The sequence shown here is derived from an EMBL/GenBank/DDBJ whole genome shotgun (WGS) entry which is preliminary data.</text>
</comment>
<evidence type="ECO:0000313" key="3">
    <source>
        <dbReference type="Proteomes" id="UP001419268"/>
    </source>
</evidence>
<dbReference type="InterPro" id="IPR050317">
    <property type="entry name" value="Plant_Fungal_Acyltransferase"/>
</dbReference>
<dbReference type="PANTHER" id="PTHR31642:SF278">
    <property type="entry name" value="TRYPTAMINE HYDROXYCINNAMOYLTRANSFERASE 1"/>
    <property type="match status" value="1"/>
</dbReference>
<keyword evidence="3" id="KW-1185">Reference proteome</keyword>
<gene>
    <name evidence="2" type="ORF">Scep_012909</name>
</gene>
<evidence type="ECO:0000313" key="2">
    <source>
        <dbReference type="EMBL" id="KAK9133381.1"/>
    </source>
</evidence>
<dbReference type="Gene3D" id="3.30.559.10">
    <property type="entry name" value="Chloramphenicol acetyltransferase-like domain"/>
    <property type="match status" value="1"/>
</dbReference>
<organism evidence="2 3">
    <name type="scientific">Stephania cephalantha</name>
    <dbReference type="NCBI Taxonomy" id="152367"/>
    <lineage>
        <taxon>Eukaryota</taxon>
        <taxon>Viridiplantae</taxon>
        <taxon>Streptophyta</taxon>
        <taxon>Embryophyta</taxon>
        <taxon>Tracheophyta</taxon>
        <taxon>Spermatophyta</taxon>
        <taxon>Magnoliopsida</taxon>
        <taxon>Ranunculales</taxon>
        <taxon>Menispermaceae</taxon>
        <taxon>Menispermoideae</taxon>
        <taxon>Cissampelideae</taxon>
        <taxon>Stephania</taxon>
    </lineage>
</organism>
<reference evidence="2 3" key="1">
    <citation type="submission" date="2024-01" db="EMBL/GenBank/DDBJ databases">
        <title>Genome assemblies of Stephania.</title>
        <authorList>
            <person name="Yang L."/>
        </authorList>
    </citation>
    <scope>NUCLEOTIDE SEQUENCE [LARGE SCALE GENOMIC DNA]</scope>
    <source>
        <strain evidence="2">JXDWG</strain>
        <tissue evidence="2">Leaf</tissue>
    </source>
</reference>
<dbReference type="AlphaFoldDB" id="A0AAP0JH92"/>